<dbReference type="InterPro" id="IPR044552">
    <property type="entry name" value="GLIP1-5/GLL25"/>
</dbReference>
<dbReference type="Gene3D" id="3.40.50.1110">
    <property type="entry name" value="SGNH hydrolase"/>
    <property type="match status" value="1"/>
</dbReference>
<dbReference type="EMBL" id="JARPOI010000001">
    <property type="protein sequence ID" value="KAJ9190455.1"/>
    <property type="molecule type" value="Genomic_DNA"/>
</dbReference>
<keyword evidence="5" id="KW-1185">Reference proteome</keyword>
<dbReference type="CDD" id="cd01837">
    <property type="entry name" value="SGNH_plant_lipase_like"/>
    <property type="match status" value="1"/>
</dbReference>
<dbReference type="InterPro" id="IPR036514">
    <property type="entry name" value="SGNH_hydro_sf"/>
</dbReference>
<evidence type="ECO:0000256" key="3">
    <source>
        <dbReference type="SAM" id="SignalP"/>
    </source>
</evidence>
<gene>
    <name evidence="4" type="ORF">P3X46_001657</name>
</gene>
<dbReference type="InterPro" id="IPR001087">
    <property type="entry name" value="GDSL"/>
</dbReference>
<comment type="caution">
    <text evidence="4">The sequence shown here is derived from an EMBL/GenBank/DDBJ whole genome shotgun (WGS) entry which is preliminary data.</text>
</comment>
<name>A0ABQ9NEW5_HEVBR</name>
<dbReference type="InterPro" id="IPR035669">
    <property type="entry name" value="SGNH_plant_lipase-like"/>
</dbReference>
<dbReference type="Proteomes" id="UP001174677">
    <property type="component" value="Chromosome 1"/>
</dbReference>
<dbReference type="SUPFAM" id="SSF52266">
    <property type="entry name" value="SGNH hydrolase"/>
    <property type="match status" value="1"/>
</dbReference>
<dbReference type="Pfam" id="PF00657">
    <property type="entry name" value="Lipase_GDSL"/>
    <property type="match status" value="1"/>
</dbReference>
<evidence type="ECO:0008006" key="6">
    <source>
        <dbReference type="Google" id="ProtNLM"/>
    </source>
</evidence>
<reference evidence="4" key="1">
    <citation type="journal article" date="2023" name="Plant Biotechnol. J.">
        <title>Chromosome-level wild Hevea brasiliensis genome provides new tools for genomic-assisted breeding and valuable loci to elevate rubber yield.</title>
        <authorList>
            <person name="Cheng H."/>
            <person name="Song X."/>
            <person name="Hu Y."/>
            <person name="Wu T."/>
            <person name="Yang Q."/>
            <person name="An Z."/>
            <person name="Feng S."/>
            <person name="Deng Z."/>
            <person name="Wu W."/>
            <person name="Zeng X."/>
            <person name="Tu M."/>
            <person name="Wang X."/>
            <person name="Huang H."/>
        </authorList>
    </citation>
    <scope>NUCLEOTIDE SEQUENCE</scope>
    <source>
        <strain evidence="4">MT/VB/25A 57/8</strain>
    </source>
</reference>
<evidence type="ECO:0000256" key="2">
    <source>
        <dbReference type="ARBA" id="ARBA00022729"/>
    </source>
</evidence>
<dbReference type="PANTHER" id="PTHR45966">
    <property type="entry name" value="GDSL-LIKE LIPASE/ACYLHYDROLASE"/>
    <property type="match status" value="1"/>
</dbReference>
<keyword evidence="2 3" id="KW-0732">Signal</keyword>
<organism evidence="4 5">
    <name type="scientific">Hevea brasiliensis</name>
    <name type="common">Para rubber tree</name>
    <name type="synonym">Siphonia brasiliensis</name>
    <dbReference type="NCBI Taxonomy" id="3981"/>
    <lineage>
        <taxon>Eukaryota</taxon>
        <taxon>Viridiplantae</taxon>
        <taxon>Streptophyta</taxon>
        <taxon>Embryophyta</taxon>
        <taxon>Tracheophyta</taxon>
        <taxon>Spermatophyta</taxon>
        <taxon>Magnoliopsida</taxon>
        <taxon>eudicotyledons</taxon>
        <taxon>Gunneridae</taxon>
        <taxon>Pentapetalae</taxon>
        <taxon>rosids</taxon>
        <taxon>fabids</taxon>
        <taxon>Malpighiales</taxon>
        <taxon>Euphorbiaceae</taxon>
        <taxon>Crotonoideae</taxon>
        <taxon>Micrandreae</taxon>
        <taxon>Hevea</taxon>
    </lineage>
</organism>
<feature type="signal peptide" evidence="3">
    <location>
        <begin position="1"/>
        <end position="25"/>
    </location>
</feature>
<protein>
    <recommendedName>
        <fullName evidence="6">GDSL esterase/lipase 1-like</fullName>
    </recommendedName>
</protein>
<comment type="similarity">
    <text evidence="1">Belongs to the 'GDSL' lipolytic enzyme family.</text>
</comment>
<evidence type="ECO:0000313" key="4">
    <source>
        <dbReference type="EMBL" id="KAJ9190455.1"/>
    </source>
</evidence>
<sequence>MASSSCPFYFLFFSSCLLIPISIQSHVQSPEKHASLFIFGDSLFDSGNNNYLKNAAGRANFWPYGETFFKYPTGRFSDGRIIPDFIAEYLKLPLIPPYLQPGNHQFTYGANFASGGAGALVETYQGMVIDLKTQLGFFKKVEKQLRQKLSNTETRTLLSRALYIFSIGGNDYVEPFVTNSSVFQYLSKEEYVGMVIGNVTTVLKEIYKIGGRKFGFLSLLDLGSIPSVRAREQNSPSGLMKEATVLAKLHNKALSNVLKKLQKELQGFKYSVFDFYTSTTDRIKHPSKYGFVEGKVACCGSGPYRGMGACGGNGMGATKEYELCKNPGEYLFFDASHPTEKFNNQIAKLMWSGNSELTRPYNLETLIEA</sequence>
<feature type="chain" id="PRO_5046654472" description="GDSL esterase/lipase 1-like" evidence="3">
    <location>
        <begin position="26"/>
        <end position="369"/>
    </location>
</feature>
<proteinExistence type="inferred from homology"/>
<dbReference type="PANTHER" id="PTHR45966:SF1">
    <property type="entry name" value="GDSL ESTERASE_LIPASE 1-RELATED"/>
    <property type="match status" value="1"/>
</dbReference>
<evidence type="ECO:0000256" key="1">
    <source>
        <dbReference type="ARBA" id="ARBA00008668"/>
    </source>
</evidence>
<accession>A0ABQ9NEW5</accession>
<evidence type="ECO:0000313" key="5">
    <source>
        <dbReference type="Proteomes" id="UP001174677"/>
    </source>
</evidence>